<protein>
    <recommendedName>
        <fullName evidence="4">DUF222 domain-containing protein</fullName>
    </recommendedName>
</protein>
<reference evidence="3" key="1">
    <citation type="journal article" date="2019" name="Int. J. Syst. Evol. Microbiol.">
        <title>The Global Catalogue of Microorganisms (GCM) 10K type strain sequencing project: providing services to taxonomists for standard genome sequencing and annotation.</title>
        <authorList>
            <consortium name="The Broad Institute Genomics Platform"/>
            <consortium name="The Broad Institute Genome Sequencing Center for Infectious Disease"/>
            <person name="Wu L."/>
            <person name="Ma J."/>
        </authorList>
    </citation>
    <scope>NUCLEOTIDE SEQUENCE [LARGE SCALE GENOMIC DNA]</scope>
    <source>
        <strain evidence="3">JCM 31486</strain>
    </source>
</reference>
<evidence type="ECO:0000256" key="1">
    <source>
        <dbReference type="SAM" id="MobiDB-lite"/>
    </source>
</evidence>
<comment type="caution">
    <text evidence="2">The sequence shown here is derived from an EMBL/GenBank/DDBJ whole genome shotgun (WGS) entry which is preliminary data.</text>
</comment>
<organism evidence="2 3">
    <name type="scientific">Kibdelosporangium lantanae</name>
    <dbReference type="NCBI Taxonomy" id="1497396"/>
    <lineage>
        <taxon>Bacteria</taxon>
        <taxon>Bacillati</taxon>
        <taxon>Actinomycetota</taxon>
        <taxon>Actinomycetes</taxon>
        <taxon>Pseudonocardiales</taxon>
        <taxon>Pseudonocardiaceae</taxon>
        <taxon>Kibdelosporangium</taxon>
    </lineage>
</organism>
<gene>
    <name evidence="2" type="ORF">ACFQ1S_42280</name>
</gene>
<feature type="region of interest" description="Disordered" evidence="1">
    <location>
        <begin position="66"/>
        <end position="93"/>
    </location>
</feature>
<accession>A0ABW3MME4</accession>
<name>A0ABW3MME4_9PSEU</name>
<proteinExistence type="predicted"/>
<sequence length="93" mass="9791">GTSVRDNGNRCPLLAVTARLQNEVVGDLAVDERVIRNPDGRITADKQLLCGQCGRGRVADRAEPVVAARPPLDTNTNTNTNTDPTNGAPPSAD</sequence>
<feature type="non-terminal residue" evidence="2">
    <location>
        <position position="1"/>
    </location>
</feature>
<evidence type="ECO:0000313" key="2">
    <source>
        <dbReference type="EMBL" id="MFD1051720.1"/>
    </source>
</evidence>
<dbReference type="EMBL" id="JBHTIS010003815">
    <property type="protein sequence ID" value="MFD1051720.1"/>
    <property type="molecule type" value="Genomic_DNA"/>
</dbReference>
<evidence type="ECO:0008006" key="4">
    <source>
        <dbReference type="Google" id="ProtNLM"/>
    </source>
</evidence>
<evidence type="ECO:0000313" key="3">
    <source>
        <dbReference type="Proteomes" id="UP001597045"/>
    </source>
</evidence>
<dbReference type="Proteomes" id="UP001597045">
    <property type="component" value="Unassembled WGS sequence"/>
</dbReference>
<feature type="compositionally biased region" description="Low complexity" evidence="1">
    <location>
        <begin position="73"/>
        <end position="86"/>
    </location>
</feature>
<keyword evidence="3" id="KW-1185">Reference proteome</keyword>